<dbReference type="Gene3D" id="3.40.50.11380">
    <property type="match status" value="1"/>
</dbReference>
<dbReference type="SUPFAM" id="SSF48452">
    <property type="entry name" value="TPR-like"/>
    <property type="match status" value="1"/>
</dbReference>
<dbReference type="Gene3D" id="1.25.40.10">
    <property type="entry name" value="Tetratricopeptide repeat domain"/>
    <property type="match status" value="2"/>
</dbReference>
<evidence type="ECO:0000256" key="5">
    <source>
        <dbReference type="ARBA" id="ARBA00022679"/>
    </source>
</evidence>
<feature type="domain" description="O-GlcNAc transferase C-terminal" evidence="8">
    <location>
        <begin position="197"/>
        <end position="358"/>
    </location>
</feature>
<evidence type="ECO:0000256" key="7">
    <source>
        <dbReference type="ARBA" id="ARBA00022803"/>
    </source>
</evidence>
<organism evidence="9 10">
    <name type="scientific">Stenotrophomonas maltophilia</name>
    <name type="common">Pseudomonas maltophilia</name>
    <name type="synonym">Xanthomonas maltophilia</name>
    <dbReference type="NCBI Taxonomy" id="40324"/>
    <lineage>
        <taxon>Bacteria</taxon>
        <taxon>Pseudomonadati</taxon>
        <taxon>Pseudomonadota</taxon>
        <taxon>Gammaproteobacteria</taxon>
        <taxon>Lysobacterales</taxon>
        <taxon>Lysobacteraceae</taxon>
        <taxon>Stenotrophomonas</taxon>
        <taxon>Stenotrophomonas maltophilia group</taxon>
    </lineage>
</organism>
<keyword evidence="6" id="KW-0677">Repeat</keyword>
<comment type="caution">
    <text evidence="9">The sequence shown here is derived from an EMBL/GenBank/DDBJ whole genome shotgun (WGS) entry which is preliminary data.</text>
</comment>
<comment type="pathway">
    <text evidence="1">Protein modification; protein glycosylation.</text>
</comment>
<dbReference type="Gene3D" id="3.40.50.2000">
    <property type="entry name" value="Glycogen Phosphorylase B"/>
    <property type="match status" value="1"/>
</dbReference>
<proteinExistence type="inferred from homology"/>
<accession>A0A246IC09</accession>
<keyword evidence="4 9" id="KW-0328">Glycosyltransferase</keyword>
<evidence type="ECO:0000256" key="6">
    <source>
        <dbReference type="ARBA" id="ARBA00022737"/>
    </source>
</evidence>
<evidence type="ECO:0000256" key="4">
    <source>
        <dbReference type="ARBA" id="ARBA00022676"/>
    </source>
</evidence>
<dbReference type="SUPFAM" id="SSF53756">
    <property type="entry name" value="UDP-Glycosyltransferase/glycogen phosphorylase"/>
    <property type="match status" value="1"/>
</dbReference>
<dbReference type="Pfam" id="PF13844">
    <property type="entry name" value="Glyco_transf_41"/>
    <property type="match status" value="2"/>
</dbReference>
<feature type="domain" description="O-GlcNAc transferase C-terminal" evidence="8">
    <location>
        <begin position="364"/>
        <end position="549"/>
    </location>
</feature>
<evidence type="ECO:0000313" key="9">
    <source>
        <dbReference type="EMBL" id="OWQ77352.1"/>
    </source>
</evidence>
<dbReference type="Pfam" id="PF13432">
    <property type="entry name" value="TPR_16"/>
    <property type="match status" value="1"/>
</dbReference>
<dbReference type="InterPro" id="IPR011990">
    <property type="entry name" value="TPR-like_helical_dom_sf"/>
</dbReference>
<keyword evidence="7" id="KW-0802">TPR repeat</keyword>
<evidence type="ECO:0000259" key="8">
    <source>
        <dbReference type="Pfam" id="PF13844"/>
    </source>
</evidence>
<protein>
    <recommendedName>
        <fullName evidence="3">protein O-GlcNAc transferase</fullName>
        <ecNumber evidence="3">2.4.1.255</ecNumber>
    </recommendedName>
</protein>
<keyword evidence="5 9" id="KW-0808">Transferase</keyword>
<dbReference type="RefSeq" id="WP_088496486.1">
    <property type="nucleotide sequence ID" value="NZ_NIVX01000034.1"/>
</dbReference>
<dbReference type="EC" id="2.4.1.255" evidence="3"/>
<comment type="similarity">
    <text evidence="2">Belongs to the glycosyltransferase 41 family. O-GlcNAc transferase subfamily.</text>
</comment>
<dbReference type="EMBL" id="NIVX01000034">
    <property type="protein sequence ID" value="OWQ77352.1"/>
    <property type="molecule type" value="Genomic_DNA"/>
</dbReference>
<dbReference type="AlphaFoldDB" id="A0A246IC09"/>
<gene>
    <name evidence="9" type="ORF">CEE63_04360</name>
</gene>
<dbReference type="PANTHER" id="PTHR44998:SF1">
    <property type="entry name" value="UDP-N-ACETYLGLUCOSAMINE--PEPTIDE N-ACETYLGLUCOSAMINYLTRANSFERASE 110 KDA SUBUNIT"/>
    <property type="match status" value="1"/>
</dbReference>
<name>A0A246IC09_STEMA</name>
<sequence length="568" mass="60825">MTAWQQRQHLQQAIARQPGDFVAWVMLADLELEAGDIAAGEQAARRALQLRPNHPEALARLGRVAWMAGAHADAAKLLGQASALAPQHPGIALWLGHALEDADDAEGAAAAYRRAHALMPGEPYIAAQRLAWQRRLCDWQDVDTLAAQVRNALAAGQGAVEPFAFLSEDVSAAEQLACARARAAVVASAVRPLPAVKVREHGALRVGFLSNGFGAHPTGLLTVALLEHLRHDPALQLHLFALNRADGSRIRERLQAATRLHDVAALRHADIAARIRAQDIDLLFDLRGWGGGGTPEVLAMRPAPLQLNWLAYPGTSGARWLDAVVADEFVLPASLEPHFSERVLRLPRAFQPSDNTRVLEPAPSRAECGLPEHGVVFCCFNNSYKLNPRSMGRAFAVLQAVPGSVLWLLSGPGKADARLRAAAQAAGLDPTRLVFMAKLPHPQYLARYQLADLFLDTHPYNAHTTASDALWAGCPVLTCPGDTFAARVAGSLNHHLGLSRMNVADDAAFIATASALGNKPAALAALRAELAQAREDSGVFDMAGFAQDLSALLQTLAGEQGWRGVDTP</sequence>
<evidence type="ECO:0000256" key="1">
    <source>
        <dbReference type="ARBA" id="ARBA00004922"/>
    </source>
</evidence>
<evidence type="ECO:0000256" key="2">
    <source>
        <dbReference type="ARBA" id="ARBA00005386"/>
    </source>
</evidence>
<evidence type="ECO:0000313" key="10">
    <source>
        <dbReference type="Proteomes" id="UP000197090"/>
    </source>
</evidence>
<dbReference type="Proteomes" id="UP000197090">
    <property type="component" value="Unassembled WGS sequence"/>
</dbReference>
<evidence type="ECO:0000256" key="3">
    <source>
        <dbReference type="ARBA" id="ARBA00011970"/>
    </source>
</evidence>
<dbReference type="GO" id="GO:0097363">
    <property type="term" value="F:protein O-acetylglucosaminyltransferase activity"/>
    <property type="evidence" value="ECO:0007669"/>
    <property type="project" value="UniProtKB-EC"/>
</dbReference>
<dbReference type="PANTHER" id="PTHR44998">
    <property type="match status" value="1"/>
</dbReference>
<dbReference type="InterPro" id="IPR019734">
    <property type="entry name" value="TPR_rpt"/>
</dbReference>
<dbReference type="InterPro" id="IPR029489">
    <property type="entry name" value="OGT/SEC/SPY_C"/>
</dbReference>
<dbReference type="SMART" id="SM00028">
    <property type="entry name" value="TPR"/>
    <property type="match status" value="3"/>
</dbReference>
<reference evidence="9 10" key="1">
    <citation type="submission" date="2017-06" db="EMBL/GenBank/DDBJ databases">
        <authorList>
            <person name="Kim H.J."/>
            <person name="Triplett B.A."/>
        </authorList>
    </citation>
    <scope>NUCLEOTIDE SEQUENCE [LARGE SCALE GENOMIC DNA]</scope>
    <source>
        <strain evidence="9 10">594</strain>
    </source>
</reference>